<keyword evidence="1" id="KW-0472">Membrane</keyword>
<gene>
    <name evidence="2" type="ORF">V8G54_006425</name>
</gene>
<keyword evidence="3" id="KW-1185">Reference proteome</keyword>
<organism evidence="2 3">
    <name type="scientific">Vigna mungo</name>
    <name type="common">Black gram</name>
    <name type="synonym">Phaseolus mungo</name>
    <dbReference type="NCBI Taxonomy" id="3915"/>
    <lineage>
        <taxon>Eukaryota</taxon>
        <taxon>Viridiplantae</taxon>
        <taxon>Streptophyta</taxon>
        <taxon>Embryophyta</taxon>
        <taxon>Tracheophyta</taxon>
        <taxon>Spermatophyta</taxon>
        <taxon>Magnoliopsida</taxon>
        <taxon>eudicotyledons</taxon>
        <taxon>Gunneridae</taxon>
        <taxon>Pentapetalae</taxon>
        <taxon>rosids</taxon>
        <taxon>fabids</taxon>
        <taxon>Fabales</taxon>
        <taxon>Fabaceae</taxon>
        <taxon>Papilionoideae</taxon>
        <taxon>50 kb inversion clade</taxon>
        <taxon>NPAAA clade</taxon>
        <taxon>indigoferoid/millettioid clade</taxon>
        <taxon>Phaseoleae</taxon>
        <taxon>Vigna</taxon>
    </lineage>
</organism>
<evidence type="ECO:0000313" key="3">
    <source>
        <dbReference type="Proteomes" id="UP001374535"/>
    </source>
</evidence>
<name>A0AAQ3P3A3_VIGMU</name>
<proteinExistence type="predicted"/>
<dbReference type="AlphaFoldDB" id="A0AAQ3P3A3"/>
<keyword evidence="1" id="KW-1133">Transmembrane helix</keyword>
<accession>A0AAQ3P3A3</accession>
<reference evidence="2 3" key="1">
    <citation type="journal article" date="2023" name="Life. Sci Alliance">
        <title>Evolutionary insights into 3D genome organization and epigenetic landscape of Vigna mungo.</title>
        <authorList>
            <person name="Junaid A."/>
            <person name="Singh B."/>
            <person name="Bhatia S."/>
        </authorList>
    </citation>
    <scope>NUCLEOTIDE SEQUENCE [LARGE SCALE GENOMIC DNA]</scope>
    <source>
        <strain evidence="2">Urdbean</strain>
    </source>
</reference>
<evidence type="ECO:0000313" key="2">
    <source>
        <dbReference type="EMBL" id="WVZ19103.1"/>
    </source>
</evidence>
<sequence>MLQNTQLHALKNPRLLQIQHSPPPKFIDTPSTFHRLFLLQHRHQPPLPPPSPTATCATLPPTRLNLSTKNLHRTDRNFRKYGLRVFIAMKQKSQRIKHVRVLKTKSPNAAFKDGLSWPGHTNVGWFNGFLNTIFFSSPTVALIVAIFLGNILDYKDSAKDKRMPWGAKSLIPCIYVDKSLANVPFIVLGNKNDIPYAASEE</sequence>
<dbReference type="EMBL" id="CP144699">
    <property type="protein sequence ID" value="WVZ19103.1"/>
    <property type="molecule type" value="Genomic_DNA"/>
</dbReference>
<evidence type="ECO:0000256" key="1">
    <source>
        <dbReference type="SAM" id="Phobius"/>
    </source>
</evidence>
<dbReference type="Proteomes" id="UP001374535">
    <property type="component" value="Chromosome 2"/>
</dbReference>
<keyword evidence="1" id="KW-0812">Transmembrane</keyword>
<protein>
    <submittedName>
        <fullName evidence="2">Uncharacterized protein</fullName>
    </submittedName>
</protein>
<feature type="transmembrane region" description="Helical" evidence="1">
    <location>
        <begin position="133"/>
        <end position="152"/>
    </location>
</feature>